<evidence type="ECO:0000256" key="6">
    <source>
        <dbReference type="ARBA" id="ARBA00022692"/>
    </source>
</evidence>
<evidence type="ECO:0000256" key="13">
    <source>
        <dbReference type="HAMAP-Rule" id="MF_01810"/>
    </source>
</evidence>
<dbReference type="Pfam" id="PF14849">
    <property type="entry name" value="YidC_periplas"/>
    <property type="match status" value="1"/>
</dbReference>
<sequence>MDKRFFLAILLTGGVVLLTPVLFPRPEVPVPATVADSGMAAAVAATGSTTPSAPPTTGGVPTMAATAPAPVAAAVPAPAAPIETLTVRNELATFAFSTQGAQFLRAELPKFRRLGADSGGVALGHGRDALLRYTILAGGDTIPLSTLTFTATREATAAGEALRFDAAVGAGSLRIEYTLAADNYVANVRVQATGLPQPAFLLTQLPTGFDSQEADPREDANHLAYAFKTTAGGAERIDFRKPDPGERLLESGPFTWAVAKNKYFLVGLLTPEGQASAFAELQVTGAVRENKVATRAQGVVVSPLGDAPLAFELYAGPQEWERLVGMGREFEKTNPYGGWISGVVQPFATIVMRLLLWLKKTTALEYGWILVGFGVAIRLLMWPLNSRMMRTQIEMQRIAPLVQEAQNKHKGDPEKQRLAVMKVYQDHNVSPFAALSGCLPMLLPMPILIALFFVFQNTIEFRGVSFLWLSDISLKDPYYILPLAMGASMYALSWLGMRNVPPNPQTKMMSILMPVMMTVLLINFASGLNLYYTVQNLAALPQQWLISNERAKAATTTVASGGGSARKR</sequence>
<evidence type="ECO:0000256" key="3">
    <source>
        <dbReference type="ARBA" id="ARBA00015325"/>
    </source>
</evidence>
<accession>A0AA49K335</accession>
<dbReference type="InterPro" id="IPR001708">
    <property type="entry name" value="YidC/ALB3/OXA1/COX18"/>
</dbReference>
<keyword evidence="7 13" id="KW-0653">Protein transport</keyword>
<evidence type="ECO:0000313" key="18">
    <source>
        <dbReference type="Proteomes" id="UP001229955"/>
    </source>
</evidence>
<protein>
    <recommendedName>
        <fullName evidence="3 13">Membrane protein insertase YidC</fullName>
    </recommendedName>
    <alternativeName>
        <fullName evidence="12 13">Foldase YidC</fullName>
    </alternativeName>
    <alternativeName>
        <fullName evidence="11 13">Membrane integrase YidC</fullName>
    </alternativeName>
    <alternativeName>
        <fullName evidence="13">Membrane protein YidC</fullName>
    </alternativeName>
</protein>
<feature type="domain" description="Membrane insertase YidC N-terminal" evidence="15">
    <location>
        <begin position="85"/>
        <end position="349"/>
    </location>
</feature>
<comment type="similarity">
    <text evidence="2 13">Belongs to the OXA1/ALB3/YidC family. Type 1 subfamily.</text>
</comment>
<feature type="transmembrane region" description="Helical" evidence="13">
    <location>
        <begin position="476"/>
        <end position="497"/>
    </location>
</feature>
<evidence type="ECO:0000256" key="1">
    <source>
        <dbReference type="ARBA" id="ARBA00004429"/>
    </source>
</evidence>
<feature type="transmembrane region" description="Helical" evidence="13">
    <location>
        <begin position="432"/>
        <end position="455"/>
    </location>
</feature>
<keyword evidence="8 13" id="KW-1133">Transmembrane helix</keyword>
<dbReference type="EMBL" id="CP130613">
    <property type="protein sequence ID" value="WKW16547.1"/>
    <property type="molecule type" value="Genomic_DNA"/>
</dbReference>
<evidence type="ECO:0000256" key="4">
    <source>
        <dbReference type="ARBA" id="ARBA00022448"/>
    </source>
</evidence>
<dbReference type="InterPro" id="IPR028055">
    <property type="entry name" value="YidC/Oxa/ALB_C"/>
</dbReference>
<evidence type="ECO:0000313" key="16">
    <source>
        <dbReference type="EMBL" id="WKW13641.1"/>
    </source>
</evidence>
<evidence type="ECO:0000256" key="10">
    <source>
        <dbReference type="ARBA" id="ARBA00023186"/>
    </source>
</evidence>
<dbReference type="InterPro" id="IPR038221">
    <property type="entry name" value="YidC_periplasmic_sf"/>
</dbReference>
<evidence type="ECO:0000259" key="14">
    <source>
        <dbReference type="Pfam" id="PF02096"/>
    </source>
</evidence>
<evidence type="ECO:0000256" key="2">
    <source>
        <dbReference type="ARBA" id="ARBA00010527"/>
    </source>
</evidence>
<dbReference type="Gene3D" id="2.70.98.90">
    <property type="match status" value="1"/>
</dbReference>
<keyword evidence="9 13" id="KW-0472">Membrane</keyword>
<proteinExistence type="inferred from homology"/>
<dbReference type="RefSeq" id="WP_367886480.1">
    <property type="nucleotide sequence ID" value="NZ_CP130612.1"/>
</dbReference>
<dbReference type="NCBIfam" id="TIGR03592">
    <property type="entry name" value="yidC_oxa1_cterm"/>
    <property type="match status" value="1"/>
</dbReference>
<gene>
    <name evidence="13 17" type="primary">yidC</name>
    <name evidence="16" type="ORF">Strain138_002966</name>
    <name evidence="17" type="ORF">Strain318_002964</name>
</gene>
<comment type="subunit">
    <text evidence="13">Interacts with the Sec translocase complex via SecD. Specifically interacts with transmembrane segments of nascent integral membrane proteins during membrane integration.</text>
</comment>
<dbReference type="GO" id="GO:0005886">
    <property type="term" value="C:plasma membrane"/>
    <property type="evidence" value="ECO:0007669"/>
    <property type="project" value="UniProtKB-SubCell"/>
</dbReference>
<dbReference type="InterPro" id="IPR047196">
    <property type="entry name" value="YidC_ALB_C"/>
</dbReference>
<feature type="domain" description="Membrane insertase YidC/Oxa/ALB C-terminal" evidence="14">
    <location>
        <begin position="366"/>
        <end position="547"/>
    </location>
</feature>
<dbReference type="InterPro" id="IPR019998">
    <property type="entry name" value="Membr_insert_YidC"/>
</dbReference>
<dbReference type="AlphaFoldDB" id="A0AA49K335"/>
<name>A0AA49K335_9BACT</name>
<dbReference type="PANTHER" id="PTHR12428">
    <property type="entry name" value="OXA1"/>
    <property type="match status" value="1"/>
</dbReference>
<keyword evidence="4 13" id="KW-0813">Transport</keyword>
<feature type="transmembrane region" description="Helical" evidence="13">
    <location>
        <begin position="363"/>
        <end position="381"/>
    </location>
</feature>
<evidence type="ECO:0000256" key="9">
    <source>
        <dbReference type="ARBA" id="ARBA00023136"/>
    </source>
</evidence>
<dbReference type="NCBIfam" id="TIGR03593">
    <property type="entry name" value="yidC_nterm"/>
    <property type="match status" value="1"/>
</dbReference>
<keyword evidence="10 13" id="KW-0143">Chaperone</keyword>
<dbReference type="HAMAP" id="MF_01810">
    <property type="entry name" value="YidC_type1"/>
    <property type="match status" value="1"/>
</dbReference>
<organism evidence="17 18">
    <name type="scientific">Pseudogemmatithrix spongiicola</name>
    <dbReference type="NCBI Taxonomy" id="3062599"/>
    <lineage>
        <taxon>Bacteria</taxon>
        <taxon>Pseudomonadati</taxon>
        <taxon>Gemmatimonadota</taxon>
        <taxon>Gemmatimonadia</taxon>
        <taxon>Gemmatimonadales</taxon>
        <taxon>Gemmatimonadaceae</taxon>
        <taxon>Pseudogemmatithrix</taxon>
    </lineage>
</organism>
<dbReference type="GO" id="GO:0051205">
    <property type="term" value="P:protein insertion into membrane"/>
    <property type="evidence" value="ECO:0007669"/>
    <property type="project" value="TreeGrafter"/>
</dbReference>
<dbReference type="Proteomes" id="UP001229955">
    <property type="component" value="Chromosome"/>
</dbReference>
<evidence type="ECO:0000259" key="15">
    <source>
        <dbReference type="Pfam" id="PF14849"/>
    </source>
</evidence>
<dbReference type="Pfam" id="PF02096">
    <property type="entry name" value="60KD_IMP"/>
    <property type="match status" value="1"/>
</dbReference>
<evidence type="ECO:0000256" key="8">
    <source>
        <dbReference type="ARBA" id="ARBA00022989"/>
    </source>
</evidence>
<dbReference type="CDD" id="cd20070">
    <property type="entry name" value="5TM_YidC_Alb3"/>
    <property type="match status" value="1"/>
</dbReference>
<evidence type="ECO:0000256" key="5">
    <source>
        <dbReference type="ARBA" id="ARBA00022475"/>
    </source>
</evidence>
<dbReference type="KEGG" id="pspc:Strain318_002964"/>
<keyword evidence="6 13" id="KW-0812">Transmembrane</keyword>
<feature type="transmembrane region" description="Helical" evidence="13">
    <location>
        <begin position="336"/>
        <end position="356"/>
    </location>
</feature>
<evidence type="ECO:0000256" key="7">
    <source>
        <dbReference type="ARBA" id="ARBA00022927"/>
    </source>
</evidence>
<comment type="subcellular location">
    <subcellularLocation>
        <location evidence="1">Cell inner membrane</location>
        <topology evidence="1">Multi-pass membrane protein</topology>
    </subcellularLocation>
    <subcellularLocation>
        <location evidence="13">Cell membrane</location>
        <topology evidence="13">Multi-pass membrane protein</topology>
    </subcellularLocation>
</comment>
<dbReference type="InterPro" id="IPR028053">
    <property type="entry name" value="Membr_insert_YidC_N"/>
</dbReference>
<keyword evidence="18" id="KW-1185">Reference proteome</keyword>
<accession>A0AA49JX82</accession>
<reference evidence="17" key="1">
    <citation type="submission" date="2023-07" db="EMBL/GenBank/DDBJ databases">
        <authorList>
            <person name="Haufschild T."/>
            <person name="Kallscheuer N."/>
            <person name="Hammer J."/>
            <person name="Kohn T."/>
            <person name="Kabuu M."/>
            <person name="Jogler M."/>
            <person name="Wohfarth N."/>
            <person name="Heuer A."/>
            <person name="Rohde M."/>
            <person name="van Teeseling M.C.F."/>
            <person name="Jogler C."/>
        </authorList>
    </citation>
    <scope>NUCLEOTIDE SEQUENCE</scope>
    <source>
        <strain evidence="16">Strain 138</strain>
        <strain evidence="17">Strain 318</strain>
    </source>
</reference>
<dbReference type="CDD" id="cd19961">
    <property type="entry name" value="EcYidC-like_peri"/>
    <property type="match status" value="1"/>
</dbReference>
<dbReference type="PRINTS" id="PR00701">
    <property type="entry name" value="60KDINNERMP"/>
</dbReference>
<dbReference type="GO" id="GO:0032977">
    <property type="term" value="F:membrane insertase activity"/>
    <property type="evidence" value="ECO:0007669"/>
    <property type="project" value="InterPro"/>
</dbReference>
<dbReference type="EMBL" id="CP130612">
    <property type="protein sequence ID" value="WKW13641.1"/>
    <property type="molecule type" value="Genomic_DNA"/>
</dbReference>
<dbReference type="GO" id="GO:0015031">
    <property type="term" value="P:protein transport"/>
    <property type="evidence" value="ECO:0007669"/>
    <property type="project" value="UniProtKB-KW"/>
</dbReference>
<keyword evidence="5 13" id="KW-1003">Cell membrane</keyword>
<comment type="function">
    <text evidence="13">Required for the insertion and/or proper folding and/or complex formation of integral membrane proteins into the membrane. Involved in integration of membrane proteins that insert both dependently and independently of the Sec translocase complex, as well as at least some lipoproteins. Aids folding of multispanning membrane proteins.</text>
</comment>
<evidence type="ECO:0000256" key="11">
    <source>
        <dbReference type="ARBA" id="ARBA00033245"/>
    </source>
</evidence>
<evidence type="ECO:0000256" key="12">
    <source>
        <dbReference type="ARBA" id="ARBA00033342"/>
    </source>
</evidence>
<evidence type="ECO:0000313" key="17">
    <source>
        <dbReference type="EMBL" id="WKW16547.1"/>
    </source>
</evidence>
<feature type="transmembrane region" description="Helical" evidence="13">
    <location>
        <begin position="509"/>
        <end position="532"/>
    </location>
</feature>
<dbReference type="PANTHER" id="PTHR12428:SF65">
    <property type="entry name" value="CYTOCHROME C OXIDASE ASSEMBLY PROTEIN COX18, MITOCHONDRIAL"/>
    <property type="match status" value="1"/>
</dbReference>